<gene>
    <name evidence="2" type="ORF">IAB99_08265</name>
</gene>
<accession>A0A9D9I844</accession>
<comment type="caution">
    <text evidence="2">The sequence shown here is derived from an EMBL/GenBank/DDBJ whole genome shotgun (WGS) entry which is preliminary data.</text>
</comment>
<dbReference type="GO" id="GO:0016798">
    <property type="term" value="F:hydrolase activity, acting on glycosyl bonds"/>
    <property type="evidence" value="ECO:0007669"/>
    <property type="project" value="UniProtKB-KW"/>
</dbReference>
<dbReference type="Proteomes" id="UP000823660">
    <property type="component" value="Unassembled WGS sequence"/>
</dbReference>
<evidence type="ECO:0000259" key="1">
    <source>
        <dbReference type="Pfam" id="PF09992"/>
    </source>
</evidence>
<evidence type="ECO:0000313" key="3">
    <source>
        <dbReference type="Proteomes" id="UP000823660"/>
    </source>
</evidence>
<dbReference type="Pfam" id="PF09992">
    <property type="entry name" value="NAGPA"/>
    <property type="match status" value="1"/>
</dbReference>
<organism evidence="2 3">
    <name type="scientific">Candidatus Cryptobacteroides faecipullorum</name>
    <dbReference type="NCBI Taxonomy" id="2840764"/>
    <lineage>
        <taxon>Bacteria</taxon>
        <taxon>Pseudomonadati</taxon>
        <taxon>Bacteroidota</taxon>
        <taxon>Bacteroidia</taxon>
        <taxon>Bacteroidales</taxon>
        <taxon>Candidatus Cryptobacteroides</taxon>
    </lineage>
</organism>
<evidence type="ECO:0000313" key="2">
    <source>
        <dbReference type="EMBL" id="MBO8467737.1"/>
    </source>
</evidence>
<dbReference type="PANTHER" id="PTHR40446">
    <property type="entry name" value="N-ACETYLGLUCOSAMINE-1-PHOSPHODIESTER ALPHA-N-ACETYLGLUCOSAMINIDASE"/>
    <property type="match status" value="1"/>
</dbReference>
<dbReference type="AlphaFoldDB" id="A0A9D9I844"/>
<reference evidence="2" key="1">
    <citation type="submission" date="2020-10" db="EMBL/GenBank/DDBJ databases">
        <authorList>
            <person name="Gilroy R."/>
        </authorList>
    </citation>
    <scope>NUCLEOTIDE SEQUENCE</scope>
    <source>
        <strain evidence="2">B1-15692</strain>
    </source>
</reference>
<proteinExistence type="predicted"/>
<dbReference type="PANTHER" id="PTHR40446:SF2">
    <property type="entry name" value="N-ACETYLGLUCOSAMINE-1-PHOSPHODIESTER ALPHA-N-ACETYLGLUCOSAMINIDASE"/>
    <property type="match status" value="1"/>
</dbReference>
<feature type="domain" description="Phosphodiester glycosidase" evidence="1">
    <location>
        <begin position="130"/>
        <end position="315"/>
    </location>
</feature>
<sequence length="320" mass="35009">MKLYKTIAVMAASAMILPGCKEDIPGPDYPAPQPVTEIGKAIVENTSLIASLSEDVTWTVFPGLEATRLRYLAYDGKPMMMFFFEVDLTRENLTISQTTPFDLPIGSGAEPVTEQAMHVDAPGFRIWGGTNSDFGSETTSEPQGIFHHEGVCLKGTFNSLPVRPRSFFYLTKDKKAYTAPAADYETVAASDVIWEACGGGPVIVSEGKTINIPDPDDLSVEPRTCIGVSQDGTRVYIMVIDGRRYTYSNGMSFHDMSQLMQAVGCWSAINLDGGGSSTFFVRESEGFDDPDRFRVLNWPTDNGGQERAVYCGLVIVETDE</sequence>
<protein>
    <submittedName>
        <fullName evidence="2">Phosphodiester glycosidase family protein</fullName>
    </submittedName>
</protein>
<dbReference type="EMBL" id="JADIMH010000051">
    <property type="protein sequence ID" value="MBO8467737.1"/>
    <property type="molecule type" value="Genomic_DNA"/>
</dbReference>
<keyword evidence="2" id="KW-0326">Glycosidase</keyword>
<dbReference type="InterPro" id="IPR018711">
    <property type="entry name" value="NAGPA"/>
</dbReference>
<name>A0A9D9I844_9BACT</name>
<keyword evidence="2" id="KW-0378">Hydrolase</keyword>
<reference evidence="2" key="2">
    <citation type="journal article" date="2021" name="PeerJ">
        <title>Extensive microbial diversity within the chicken gut microbiome revealed by metagenomics and culture.</title>
        <authorList>
            <person name="Gilroy R."/>
            <person name="Ravi A."/>
            <person name="Getino M."/>
            <person name="Pursley I."/>
            <person name="Horton D.L."/>
            <person name="Alikhan N.F."/>
            <person name="Baker D."/>
            <person name="Gharbi K."/>
            <person name="Hall N."/>
            <person name="Watson M."/>
            <person name="Adriaenssens E.M."/>
            <person name="Foster-Nyarko E."/>
            <person name="Jarju S."/>
            <person name="Secka A."/>
            <person name="Antonio M."/>
            <person name="Oren A."/>
            <person name="Chaudhuri R.R."/>
            <person name="La Ragione R."/>
            <person name="Hildebrand F."/>
            <person name="Pallen M.J."/>
        </authorList>
    </citation>
    <scope>NUCLEOTIDE SEQUENCE</scope>
    <source>
        <strain evidence="2">B1-15692</strain>
    </source>
</reference>